<evidence type="ECO:0000313" key="2">
    <source>
        <dbReference type="Proteomes" id="UP001341840"/>
    </source>
</evidence>
<protein>
    <submittedName>
        <fullName evidence="1">Uncharacterized protein</fullName>
    </submittedName>
</protein>
<proteinExistence type="predicted"/>
<comment type="caution">
    <text evidence="1">The sequence shown here is derived from an EMBL/GenBank/DDBJ whole genome shotgun (WGS) entry which is preliminary data.</text>
</comment>
<dbReference type="EMBL" id="JASCZI010272271">
    <property type="protein sequence ID" value="MED6221394.1"/>
    <property type="molecule type" value="Genomic_DNA"/>
</dbReference>
<name>A0ABU6ZHG7_9FABA</name>
<organism evidence="1 2">
    <name type="scientific">Stylosanthes scabra</name>
    <dbReference type="NCBI Taxonomy" id="79078"/>
    <lineage>
        <taxon>Eukaryota</taxon>
        <taxon>Viridiplantae</taxon>
        <taxon>Streptophyta</taxon>
        <taxon>Embryophyta</taxon>
        <taxon>Tracheophyta</taxon>
        <taxon>Spermatophyta</taxon>
        <taxon>Magnoliopsida</taxon>
        <taxon>eudicotyledons</taxon>
        <taxon>Gunneridae</taxon>
        <taxon>Pentapetalae</taxon>
        <taxon>rosids</taxon>
        <taxon>fabids</taxon>
        <taxon>Fabales</taxon>
        <taxon>Fabaceae</taxon>
        <taxon>Papilionoideae</taxon>
        <taxon>50 kb inversion clade</taxon>
        <taxon>dalbergioids sensu lato</taxon>
        <taxon>Dalbergieae</taxon>
        <taxon>Pterocarpus clade</taxon>
        <taxon>Stylosanthes</taxon>
    </lineage>
</organism>
<gene>
    <name evidence="1" type="ORF">PIB30_054196</name>
</gene>
<reference evidence="1 2" key="1">
    <citation type="journal article" date="2023" name="Plants (Basel)">
        <title>Bridging the Gap: Combining Genomics and Transcriptomics Approaches to Understand Stylosanthes scabra, an Orphan Legume from the Brazilian Caatinga.</title>
        <authorList>
            <person name="Ferreira-Neto J.R.C."/>
            <person name="da Silva M.D."/>
            <person name="Binneck E."/>
            <person name="de Melo N.F."/>
            <person name="da Silva R.H."/>
            <person name="de Melo A.L.T.M."/>
            <person name="Pandolfi V."/>
            <person name="Bustamante F.O."/>
            <person name="Brasileiro-Vidal A.C."/>
            <person name="Benko-Iseppon A.M."/>
        </authorList>
    </citation>
    <scope>NUCLEOTIDE SEQUENCE [LARGE SCALE GENOMIC DNA]</scope>
    <source>
        <tissue evidence="1">Leaves</tissue>
    </source>
</reference>
<feature type="non-terminal residue" evidence="1">
    <location>
        <position position="1"/>
    </location>
</feature>
<evidence type="ECO:0000313" key="1">
    <source>
        <dbReference type="EMBL" id="MED6221394.1"/>
    </source>
</evidence>
<accession>A0ABU6ZHG7</accession>
<keyword evidence="2" id="KW-1185">Reference proteome</keyword>
<sequence length="66" mass="7239">ARDRATAMPWRGVGAVQGVQGEARIMLWRDGGMVVRGCPGRNHAMTWSWRGLVLLVTLFSSLSLAE</sequence>
<dbReference type="Proteomes" id="UP001341840">
    <property type="component" value="Unassembled WGS sequence"/>
</dbReference>